<evidence type="ECO:0000256" key="1">
    <source>
        <dbReference type="SAM" id="MobiDB-lite"/>
    </source>
</evidence>
<feature type="region of interest" description="Disordered" evidence="1">
    <location>
        <begin position="459"/>
        <end position="501"/>
    </location>
</feature>
<proteinExistence type="predicted"/>
<evidence type="ECO:0000313" key="2">
    <source>
        <dbReference type="EMBL" id="KEP68521.1"/>
    </source>
</evidence>
<dbReference type="Proteomes" id="UP000027725">
    <property type="component" value="Unassembled WGS sequence"/>
</dbReference>
<evidence type="ECO:0000313" key="3">
    <source>
        <dbReference type="Proteomes" id="UP000027725"/>
    </source>
</evidence>
<feature type="compositionally biased region" description="Low complexity" evidence="1">
    <location>
        <begin position="463"/>
        <end position="479"/>
    </location>
</feature>
<name>A0A074T9N9_9RHOB</name>
<feature type="region of interest" description="Disordered" evidence="1">
    <location>
        <begin position="27"/>
        <end position="55"/>
    </location>
</feature>
<sequence>MTGDQERLIVMLEARISDFEKKMQRAERRGTTTYTGLSRNSRRATRQMEADMNRSSASINRAVSGVSMKIGSFGKALAGGLIGGAIAAAFAGLSSNISETVRGIAEIGDEAKRSGLSLQSFQEWKFVAEQNRIAVDSLTDGFKELSLRADEFVTTGQGSAAQSFQRLGFSATDLKKRLKDPSKLMLEIVKRMQSFDKAAQIRIADEVFGGTGGERFVALLAKGDGELRKTIARAHDVGAVLDDEMVQKAAEIDRKFQELTTRVGQFGKKLAVALADVPFDAFNTRLDEMFKDEGQGRSVLGDNVFDELSKAGALTDEQVRSVEDLRNGYQGLEEDARGMSMQLASAAGMADQLGNDALWSVLATASKDMRDVADEFAAGTINGDDFAKKLDVIQGNANDALSELQGIDAQGFGGVISQLGSLGKAITALLPKAHELRKALPGGTPGMDTGTGMTVADIQLPGTPLAPTSSPRPTSTPFTGDVVTPSNFKPSSSSGGGAGSRDGFKAAIDQIAQETVALQAEAQALLEAANSGRDYGDAQEYARVKAKLLAAAQKEGKAVTPELAAQIDTLALSYAKAGDAADDAADKLTRAKEQSQQGADAISGIFEAALQGADSAREAVANLLLEIAKAQLDKSIAGMAGSGGGFFGFLGGLLGGFATGGYTGDGDTNQPAGVVHRGEYVFSKKATQAIGSGNLEAMHQRAKRGYVSGGNVGSAGGSAASAGTMGVDVNVTVDMDQNGNWKAYVDQSATKISQQHVSAFNKALPDRVQQISRNPRVR</sequence>
<keyword evidence="3" id="KW-1185">Reference proteome</keyword>
<dbReference type="eggNOG" id="COG5281">
    <property type="taxonomic scope" value="Bacteria"/>
</dbReference>
<organism evidence="2 3">
    <name type="scientific">Thioclava dalianensis</name>
    <dbReference type="NCBI Taxonomy" id="1185766"/>
    <lineage>
        <taxon>Bacteria</taxon>
        <taxon>Pseudomonadati</taxon>
        <taxon>Pseudomonadota</taxon>
        <taxon>Alphaproteobacteria</taxon>
        <taxon>Rhodobacterales</taxon>
        <taxon>Paracoccaceae</taxon>
        <taxon>Thioclava</taxon>
    </lineage>
</organism>
<dbReference type="EMBL" id="JHEH01000030">
    <property type="protein sequence ID" value="KEP68521.1"/>
    <property type="molecule type" value="Genomic_DNA"/>
</dbReference>
<accession>A0A074T9N9</accession>
<protein>
    <recommendedName>
        <fullName evidence="4">Tail tape measure protein</fullName>
    </recommendedName>
</protein>
<evidence type="ECO:0008006" key="4">
    <source>
        <dbReference type="Google" id="ProtNLM"/>
    </source>
</evidence>
<dbReference type="eggNOG" id="COG1511">
    <property type="taxonomic scope" value="Bacteria"/>
</dbReference>
<comment type="caution">
    <text evidence="2">The sequence shown here is derived from an EMBL/GenBank/DDBJ whole genome shotgun (WGS) entry which is preliminary data.</text>
</comment>
<reference evidence="2 3" key="1">
    <citation type="submission" date="2014-03" db="EMBL/GenBank/DDBJ databases">
        <title>The draft genome sequence of Thioclava dalianensis DLFJ1-1.</title>
        <authorList>
            <person name="Lai Q."/>
            <person name="Shao Z."/>
        </authorList>
    </citation>
    <scope>NUCLEOTIDE SEQUENCE [LARGE SCALE GENOMIC DNA]</scope>
    <source>
        <strain evidence="2 3">DLFJ1-1</strain>
    </source>
</reference>
<dbReference type="AlphaFoldDB" id="A0A074T9N9"/>
<gene>
    <name evidence="2" type="ORF">DL1_11380</name>
</gene>
<dbReference type="STRING" id="1185766.SAMN05216224_11722"/>